<dbReference type="EMBL" id="CM047581">
    <property type="protein sequence ID" value="KAI9916205.1"/>
    <property type="molecule type" value="Genomic_DNA"/>
</dbReference>
<protein>
    <submittedName>
        <fullName evidence="1">Uncharacterized protein</fullName>
    </submittedName>
</protein>
<sequence>MSLTSGQVSDDLIKAWITTYLEDGETRLVVVEIKSVWKETIRIHLSPKHWAALPVSRTIAPKGGCPDVYTNAGISCTCLEGYEHVSAWEFYIQARQELTRPPKLAPNLTDPLGLTSVMTIFVPRKLTSITLVNLMETLLLLTLTDETTGWNVSHSSPPSLLKLEPSATLPHITLDKIDLNVAISSTPDYLPRVCTSMQWNHTSKRRDSLLLDTQDVAPYQPSPSMYVQTFATLDTLDLSHSHLDTTDLNDLCPLPSHCNLQSINLGTNALTQLPTHLLTLPHLTSLNLDTKAIPNFTLSPTQFHTLTQLTNFTLYVPHVIFVIFSAPNVVAHDKTSHVWWRPAQNRTPMCPELNHHCAQPTY</sequence>
<keyword evidence="2" id="KW-1185">Reference proteome</keyword>
<evidence type="ECO:0000313" key="2">
    <source>
        <dbReference type="Proteomes" id="UP001163321"/>
    </source>
</evidence>
<gene>
    <name evidence="1" type="ORF">PsorP6_016973</name>
</gene>
<dbReference type="Proteomes" id="UP001163321">
    <property type="component" value="Chromosome 2"/>
</dbReference>
<proteinExistence type="predicted"/>
<organism evidence="1 2">
    <name type="scientific">Peronosclerospora sorghi</name>
    <dbReference type="NCBI Taxonomy" id="230839"/>
    <lineage>
        <taxon>Eukaryota</taxon>
        <taxon>Sar</taxon>
        <taxon>Stramenopiles</taxon>
        <taxon>Oomycota</taxon>
        <taxon>Peronosporomycetes</taxon>
        <taxon>Peronosporales</taxon>
        <taxon>Peronosporaceae</taxon>
        <taxon>Peronosclerospora</taxon>
    </lineage>
</organism>
<reference evidence="1 2" key="1">
    <citation type="journal article" date="2022" name="bioRxiv">
        <title>The genome of the oomycete Peronosclerospora sorghi, a cosmopolitan pathogen of maize and sorghum, is inflated with dispersed pseudogenes.</title>
        <authorList>
            <person name="Fletcher K."/>
            <person name="Martin F."/>
            <person name="Isakeit T."/>
            <person name="Cavanaugh K."/>
            <person name="Magill C."/>
            <person name="Michelmore R."/>
        </authorList>
    </citation>
    <scope>NUCLEOTIDE SEQUENCE [LARGE SCALE GENOMIC DNA]</scope>
    <source>
        <strain evidence="1">P6</strain>
    </source>
</reference>
<accession>A0ACC0WDL4</accession>
<evidence type="ECO:0000313" key="1">
    <source>
        <dbReference type="EMBL" id="KAI9916205.1"/>
    </source>
</evidence>
<name>A0ACC0WDL4_9STRA</name>
<comment type="caution">
    <text evidence="1">The sequence shown here is derived from an EMBL/GenBank/DDBJ whole genome shotgun (WGS) entry which is preliminary data.</text>
</comment>